<sequence length="761" mass="87187">MKIGLNGVKARYPWITVMGVSLMLVTGCGLLDNRTDVGGEPSSITVTQAKPTQVNYKQGEAVTVVPDTPLFIQRVERREDLDSVKLQSYTTHMEKWKVRSAEGEWIKIQDENRGTVWFPAWYASKESRSVEAVTPQTFKLHPGRKLYLSPGSTTSWSIGAVEAFLIKEWNGWYGVSITPRNWTKNSLEYLPPLLWVKAEDIDQHENIKDGWFQQNSALTTTAIRHLTFLKFNKAATSKQVKQWLGEPDWKEHSSNLSDTYQKMSIGETWRYEREDSQFLVTFSQAGKIARTEWRILQGGQTYSWDKYYFSTGEEYEYTNKTDAKVLPATLPWKPIWTNQGGINYTFLQAANEDVLLMEGDDGGLSGNHYESSMYALDRLSGKKLWEVNAGYGIQQAQMDIEREHVTIFTDYDPDKKSYNDRVRHLRLNDGQVMWGFNPKQGYDVNYITAAKHVVVVDSRLSETSNGGHLSVLNSKNGKVLWTRKLNKGYQLLNQRAEDPYVLYWDKGKLTAADPLTGRVVWKIVAKKSTVDHPENNPYFDGIYRIDPFQSPRPERWMLLADQWTLVDLNTGKKREHFPAKHEQQIEVLNDGMVLIRENKHGHQYGEYEDFTTTLYDPQRGQKRWSVNAKIERGLVEGDQVYVIRNGSPAALDYKTGKLRWSVKETLGTVRHPINQGSYTLINDQLLLPMGADLLVFNAQNGELIGRVNDIVTGQPEHRDRQAKSGAINRIEDEVYIGSSNGRFSLYRSQDLRAVVNHNDPF</sequence>
<dbReference type="EMBL" id="JAUSTI010000014">
    <property type="protein sequence ID" value="MDQ0172782.1"/>
    <property type="molecule type" value="Genomic_DNA"/>
</dbReference>
<evidence type="ECO:0000259" key="1">
    <source>
        <dbReference type="Pfam" id="PF13360"/>
    </source>
</evidence>
<dbReference type="PANTHER" id="PTHR34512">
    <property type="entry name" value="CELL SURFACE PROTEIN"/>
    <property type="match status" value="1"/>
</dbReference>
<feature type="domain" description="Pyrrolo-quinoline quinone repeat" evidence="1">
    <location>
        <begin position="613"/>
        <end position="745"/>
    </location>
</feature>
<dbReference type="InterPro" id="IPR015943">
    <property type="entry name" value="WD40/YVTN_repeat-like_dom_sf"/>
</dbReference>
<protein>
    <submittedName>
        <fullName evidence="2">Outer membrane protein assembly factor BamB</fullName>
    </submittedName>
</protein>
<feature type="domain" description="Pyrrolo-quinoline quinone repeat" evidence="1">
    <location>
        <begin position="371"/>
        <end position="524"/>
    </location>
</feature>
<dbReference type="PANTHER" id="PTHR34512:SF30">
    <property type="entry name" value="OUTER MEMBRANE PROTEIN ASSEMBLY FACTOR BAMB"/>
    <property type="match status" value="1"/>
</dbReference>
<dbReference type="InterPro" id="IPR011047">
    <property type="entry name" value="Quinoprotein_ADH-like_sf"/>
</dbReference>
<gene>
    <name evidence="2" type="ORF">J2T19_004273</name>
</gene>
<name>A0ABT9WHT8_9BACL</name>
<dbReference type="Pfam" id="PF13360">
    <property type="entry name" value="PQQ_2"/>
    <property type="match status" value="2"/>
</dbReference>
<evidence type="ECO:0000313" key="3">
    <source>
        <dbReference type="Proteomes" id="UP001233836"/>
    </source>
</evidence>
<evidence type="ECO:0000313" key="2">
    <source>
        <dbReference type="EMBL" id="MDQ0172782.1"/>
    </source>
</evidence>
<dbReference type="InterPro" id="IPR002372">
    <property type="entry name" value="PQQ_rpt_dom"/>
</dbReference>
<dbReference type="RefSeq" id="WP_307219234.1">
    <property type="nucleotide sequence ID" value="NZ_JAUSTI010000014.1"/>
</dbReference>
<accession>A0ABT9WHT8</accession>
<comment type="caution">
    <text evidence="2">The sequence shown here is derived from an EMBL/GenBank/DDBJ whole genome shotgun (WGS) entry which is preliminary data.</text>
</comment>
<dbReference type="Gene3D" id="2.130.10.10">
    <property type="entry name" value="YVTN repeat-like/Quinoprotein amine dehydrogenase"/>
    <property type="match status" value="2"/>
</dbReference>
<dbReference type="PROSITE" id="PS51257">
    <property type="entry name" value="PROKAR_LIPOPROTEIN"/>
    <property type="match status" value="1"/>
</dbReference>
<reference evidence="2 3" key="1">
    <citation type="submission" date="2023-07" db="EMBL/GenBank/DDBJ databases">
        <title>Sorghum-associated microbial communities from plants grown in Nebraska, USA.</title>
        <authorList>
            <person name="Schachtman D."/>
        </authorList>
    </citation>
    <scope>NUCLEOTIDE SEQUENCE [LARGE SCALE GENOMIC DNA]</scope>
    <source>
        <strain evidence="2 3">DS1314</strain>
    </source>
</reference>
<dbReference type="Proteomes" id="UP001233836">
    <property type="component" value="Unassembled WGS sequence"/>
</dbReference>
<keyword evidence="3" id="KW-1185">Reference proteome</keyword>
<proteinExistence type="predicted"/>
<organism evidence="2 3">
    <name type="scientific">Paenibacillus tundrae</name>
    <dbReference type="NCBI Taxonomy" id="528187"/>
    <lineage>
        <taxon>Bacteria</taxon>
        <taxon>Bacillati</taxon>
        <taxon>Bacillota</taxon>
        <taxon>Bacilli</taxon>
        <taxon>Bacillales</taxon>
        <taxon>Paenibacillaceae</taxon>
        <taxon>Paenibacillus</taxon>
    </lineage>
</organism>
<dbReference type="InterPro" id="IPR018391">
    <property type="entry name" value="PQQ_b-propeller_rpt"/>
</dbReference>
<dbReference type="SUPFAM" id="SSF50998">
    <property type="entry name" value="Quinoprotein alcohol dehydrogenase-like"/>
    <property type="match status" value="1"/>
</dbReference>
<dbReference type="SMART" id="SM00564">
    <property type="entry name" value="PQQ"/>
    <property type="match status" value="4"/>
</dbReference>